<comment type="similarity">
    <text evidence="3 11">Belongs to the peptidase M49 family.</text>
</comment>
<sequence length="716" mass="83503">MDTYCPKEVISTATPIVNIECNDAFQLLSEKEKKFCYYFSKACWAGYKVCTFERSYESPALLVLIKIMFGSGTKDTKQRAVQAGLSQDEWDQLVVYCASCLANAGNFKSFGDTKFVPELPEDKFYTAITCSFFYEEYKDICDTIWEKIKDLVYSEEDPHAKIGFSDKGGSSAYYSSNITKEDAELVDRFISNQPEFKHVVTPLNTRVLKNSDGSFELKIHSTKRTPDGNYIKDHEYEGVKIKIVRGHLDFVFEDIVKSLQFAKYYVQNDRQKTIIDNYIKHFITGEESYFREAMINWVQDQNPPIEFEMGFQETYLDPSGNRAEFEGLCAIVDKKESQLYTTLVDNAEKLLEYFPWNKDFEKEVFKKPDFTSLKLITHASSGAPLGQNLPNYDDIRDTHGFKNYTLTNAVPKMSSKTVQFAHEDMCELLSKYSKEALDLKVALHELLGHGSGKLFIQDVNTKEFNFDKDNLVNPLTGEKIETWYMSNETWMSKFKKLHSAYEECRADTVAMYLSHFKEPYNILFEGREEEWEDIEYAMWYSVVNRGFFGLIYYNDQTDEWGQAHVIGNYVIMKVLFEADGVVDVELTEKDGKEYFYVNLNRDKFRTEGHEAIKKFLNKLHILKCVGDYDTAKEWFGNYMKVDDYFLKLRQIALDNKAPRRLELEHNLVLNTEGKVEYKMYEESHEGIVQSFVERFSDVCDIQMYEAWLEDLKFWSS</sequence>
<dbReference type="GO" id="GO:0008239">
    <property type="term" value="F:dipeptidyl-peptidase activity"/>
    <property type="evidence" value="ECO:0007669"/>
    <property type="project" value="UniProtKB-UniRule"/>
</dbReference>
<dbReference type="AlphaFoldDB" id="A0AAD1X5K1"/>
<comment type="caution">
    <text evidence="14">The sequence shown here is derived from an EMBL/GenBank/DDBJ whole genome shotgun (WGS) entry which is preliminary data.</text>
</comment>
<keyword evidence="10 11" id="KW-0482">Metalloprotease</keyword>
<dbReference type="PANTHER" id="PTHR23422">
    <property type="entry name" value="DIPEPTIDYL PEPTIDASE III-RELATED"/>
    <property type="match status" value="1"/>
</dbReference>
<evidence type="ECO:0000256" key="10">
    <source>
        <dbReference type="ARBA" id="ARBA00023049"/>
    </source>
</evidence>
<dbReference type="Proteomes" id="UP001295684">
    <property type="component" value="Unassembled WGS sequence"/>
</dbReference>
<evidence type="ECO:0000256" key="13">
    <source>
        <dbReference type="PIRSR" id="PIRSR007828-2"/>
    </source>
</evidence>
<evidence type="ECO:0000256" key="6">
    <source>
        <dbReference type="ARBA" id="ARBA00022670"/>
    </source>
</evidence>
<dbReference type="EMBL" id="CAMPGE010000808">
    <property type="protein sequence ID" value="CAI2359567.1"/>
    <property type="molecule type" value="Genomic_DNA"/>
</dbReference>
<keyword evidence="6 11" id="KW-0645">Protease</keyword>
<name>A0AAD1X5K1_EUPCR</name>
<evidence type="ECO:0000256" key="11">
    <source>
        <dbReference type="PIRNR" id="PIRNR007828"/>
    </source>
</evidence>
<keyword evidence="4 11" id="KW-0031">Aminopeptidase</keyword>
<gene>
    <name evidence="14" type="ORF">ECRASSUSDP1_LOCUS859</name>
</gene>
<protein>
    <recommendedName>
        <fullName evidence="11">Dipeptidyl peptidase 3</fullName>
        <ecNumber evidence="11">3.4.14.4</ecNumber>
    </recommendedName>
    <alternativeName>
        <fullName evidence="11">Dipeptidyl aminopeptidase III</fullName>
    </alternativeName>
    <alternativeName>
        <fullName evidence="11">Dipeptidyl peptidase III</fullName>
    </alternativeName>
</protein>
<dbReference type="EC" id="3.4.14.4" evidence="11"/>
<dbReference type="PIRSF" id="PIRSF007828">
    <property type="entry name" value="Dipeptidyl-peptidase_III"/>
    <property type="match status" value="1"/>
</dbReference>
<evidence type="ECO:0000256" key="8">
    <source>
        <dbReference type="ARBA" id="ARBA00022801"/>
    </source>
</evidence>
<keyword evidence="9 11" id="KW-0862">Zinc</keyword>
<dbReference type="InterPro" id="IPR005317">
    <property type="entry name" value="Dipeptidyl-peptase3"/>
</dbReference>
<proteinExistence type="inferred from homology"/>
<dbReference type="GO" id="GO:0004177">
    <property type="term" value="F:aminopeptidase activity"/>
    <property type="evidence" value="ECO:0007669"/>
    <property type="project" value="UniProtKB-KW"/>
</dbReference>
<comment type="catalytic activity">
    <reaction evidence="1 11">
        <text>Release of an N-terminal dipeptide from a peptide comprising four or more residues, with broad specificity. Also acts on dipeptidyl 2-naphthylamides.</text>
        <dbReference type="EC" id="3.4.14.4"/>
    </reaction>
</comment>
<dbReference type="GO" id="GO:0005737">
    <property type="term" value="C:cytoplasm"/>
    <property type="evidence" value="ECO:0007669"/>
    <property type="project" value="UniProtKB-SubCell"/>
</dbReference>
<feature type="binding site" evidence="13">
    <location>
        <position position="503"/>
    </location>
    <ligand>
        <name>Zn(2+)</name>
        <dbReference type="ChEBI" id="CHEBI:29105"/>
        <note>catalytic</note>
    </ligand>
</feature>
<keyword evidence="8 11" id="KW-0378">Hydrolase</keyword>
<evidence type="ECO:0000256" key="4">
    <source>
        <dbReference type="ARBA" id="ARBA00022438"/>
    </source>
</evidence>
<dbReference type="GO" id="GO:0006508">
    <property type="term" value="P:proteolysis"/>
    <property type="evidence" value="ECO:0007669"/>
    <property type="project" value="UniProtKB-KW"/>
</dbReference>
<dbReference type="GO" id="GO:0008235">
    <property type="term" value="F:metalloexopeptidase activity"/>
    <property type="evidence" value="ECO:0007669"/>
    <property type="project" value="InterPro"/>
</dbReference>
<feature type="binding site" evidence="13">
    <location>
        <position position="449"/>
    </location>
    <ligand>
        <name>Zn(2+)</name>
        <dbReference type="ChEBI" id="CHEBI:29105"/>
        <note>catalytic</note>
    </ligand>
</feature>
<evidence type="ECO:0000313" key="15">
    <source>
        <dbReference type="Proteomes" id="UP001295684"/>
    </source>
</evidence>
<accession>A0AAD1X5K1</accession>
<organism evidence="14 15">
    <name type="scientific">Euplotes crassus</name>
    <dbReference type="NCBI Taxonomy" id="5936"/>
    <lineage>
        <taxon>Eukaryota</taxon>
        <taxon>Sar</taxon>
        <taxon>Alveolata</taxon>
        <taxon>Ciliophora</taxon>
        <taxon>Intramacronucleata</taxon>
        <taxon>Spirotrichea</taxon>
        <taxon>Hypotrichia</taxon>
        <taxon>Euplotida</taxon>
        <taxon>Euplotidae</taxon>
        <taxon>Moneuplotes</taxon>
    </lineage>
</organism>
<keyword evidence="5 11" id="KW-0963">Cytoplasm</keyword>
<feature type="active site" evidence="12">
    <location>
        <position position="445"/>
    </location>
</feature>
<evidence type="ECO:0000256" key="2">
    <source>
        <dbReference type="ARBA" id="ARBA00004496"/>
    </source>
</evidence>
<dbReference type="Pfam" id="PF03571">
    <property type="entry name" value="Peptidase_M49"/>
    <property type="match status" value="1"/>
</dbReference>
<keyword evidence="15" id="KW-1185">Reference proteome</keyword>
<keyword evidence="7 11" id="KW-0479">Metal-binding</keyword>
<evidence type="ECO:0000313" key="14">
    <source>
        <dbReference type="EMBL" id="CAI2359567.1"/>
    </source>
</evidence>
<evidence type="ECO:0000256" key="1">
    <source>
        <dbReference type="ARBA" id="ARBA00001336"/>
    </source>
</evidence>
<dbReference type="GO" id="GO:0046872">
    <property type="term" value="F:metal ion binding"/>
    <property type="evidence" value="ECO:0007669"/>
    <property type="project" value="UniProtKB-KW"/>
</dbReference>
<comment type="cofactor">
    <cofactor evidence="11 13">
        <name>Zn(2+)</name>
        <dbReference type="ChEBI" id="CHEBI:29105"/>
    </cofactor>
    <text evidence="11 13">Binds 1 zinc ion per subunit.</text>
</comment>
<evidence type="ECO:0000256" key="3">
    <source>
        <dbReference type="ARBA" id="ARBA00010200"/>
    </source>
</evidence>
<dbReference type="Gene3D" id="3.30.540.30">
    <property type="match status" value="2"/>
</dbReference>
<reference evidence="14" key="1">
    <citation type="submission" date="2023-07" db="EMBL/GenBank/DDBJ databases">
        <authorList>
            <consortium name="AG Swart"/>
            <person name="Singh M."/>
            <person name="Singh A."/>
            <person name="Seah K."/>
            <person name="Emmerich C."/>
        </authorList>
    </citation>
    <scope>NUCLEOTIDE SEQUENCE</scope>
    <source>
        <strain evidence="14">DP1</strain>
    </source>
</reference>
<comment type="subcellular location">
    <subcellularLocation>
        <location evidence="2">Cytoplasm</location>
    </subcellularLocation>
</comment>
<dbReference type="PANTHER" id="PTHR23422:SF11">
    <property type="entry name" value="DIPEPTIDYL PEPTIDASE 3"/>
    <property type="match status" value="1"/>
</dbReference>
<evidence type="ECO:0000256" key="7">
    <source>
        <dbReference type="ARBA" id="ARBA00022723"/>
    </source>
</evidence>
<evidence type="ECO:0000256" key="5">
    <source>
        <dbReference type="ARBA" id="ARBA00022490"/>
    </source>
</evidence>
<evidence type="ECO:0000256" key="12">
    <source>
        <dbReference type="PIRSR" id="PIRSR007828-1"/>
    </source>
</evidence>
<feature type="binding site" evidence="13">
    <location>
        <position position="444"/>
    </location>
    <ligand>
        <name>Zn(2+)</name>
        <dbReference type="ChEBI" id="CHEBI:29105"/>
        <note>catalytic</note>
    </ligand>
</feature>
<dbReference type="InterPro" id="IPR039461">
    <property type="entry name" value="Peptidase_M49"/>
</dbReference>
<evidence type="ECO:0000256" key="9">
    <source>
        <dbReference type="ARBA" id="ARBA00022833"/>
    </source>
</evidence>